<sequence length="53" mass="5724">MAQEGTHEQLMARHDGIYCSMSTAQAAQYEATGPVVPRQNRNAPALRVKGGPQ</sequence>
<comment type="caution">
    <text evidence="2">The sequence shown here is derived from an EMBL/GenBank/DDBJ whole genome shotgun (WGS) entry which is preliminary data.</text>
</comment>
<reference evidence="2 3" key="1">
    <citation type="submission" date="2020-08" db="EMBL/GenBank/DDBJ databases">
        <title>Genomic Encyclopedia of Type Strains, Phase IV (KMG-IV): sequencing the most valuable type-strain genomes for metagenomic binning, comparative biology and taxonomic classification.</title>
        <authorList>
            <person name="Goeker M."/>
        </authorList>
    </citation>
    <scope>NUCLEOTIDE SEQUENCE [LARGE SCALE GENOMIC DNA]</scope>
    <source>
        <strain evidence="2 3">DSM 40141</strain>
    </source>
</reference>
<organism evidence="2 3">
    <name type="scientific">Streptomyces candidus</name>
    <dbReference type="NCBI Taxonomy" id="67283"/>
    <lineage>
        <taxon>Bacteria</taxon>
        <taxon>Bacillati</taxon>
        <taxon>Actinomycetota</taxon>
        <taxon>Actinomycetes</taxon>
        <taxon>Kitasatosporales</taxon>
        <taxon>Streptomycetaceae</taxon>
        <taxon>Streptomyces</taxon>
    </lineage>
</organism>
<accession>A0A7X0HLD8</accession>
<dbReference type="AlphaFoldDB" id="A0A7X0HLD8"/>
<gene>
    <name evidence="2" type="ORF">HNQ79_006203</name>
</gene>
<evidence type="ECO:0000313" key="3">
    <source>
        <dbReference type="Proteomes" id="UP000540423"/>
    </source>
</evidence>
<proteinExistence type="predicted"/>
<dbReference type="EMBL" id="JACHEM010000026">
    <property type="protein sequence ID" value="MBB6439691.1"/>
    <property type="molecule type" value="Genomic_DNA"/>
</dbReference>
<protein>
    <submittedName>
        <fullName evidence="2">Uncharacterized protein</fullName>
    </submittedName>
</protein>
<evidence type="ECO:0000313" key="2">
    <source>
        <dbReference type="EMBL" id="MBB6439691.1"/>
    </source>
</evidence>
<name>A0A7X0HLD8_9ACTN</name>
<feature type="region of interest" description="Disordered" evidence="1">
    <location>
        <begin position="31"/>
        <end position="53"/>
    </location>
</feature>
<dbReference type="Proteomes" id="UP000540423">
    <property type="component" value="Unassembled WGS sequence"/>
</dbReference>
<keyword evidence="3" id="KW-1185">Reference proteome</keyword>
<dbReference type="RefSeq" id="WP_185036214.1">
    <property type="nucleotide sequence ID" value="NZ_BNBN01000022.1"/>
</dbReference>
<evidence type="ECO:0000256" key="1">
    <source>
        <dbReference type="SAM" id="MobiDB-lite"/>
    </source>
</evidence>